<dbReference type="Gene3D" id="2.130.10.10">
    <property type="entry name" value="YVTN repeat-like/Quinoprotein amine dehydrogenase"/>
    <property type="match status" value="1"/>
</dbReference>
<dbReference type="InterPro" id="IPR002372">
    <property type="entry name" value="PQQ_rpt_dom"/>
</dbReference>
<sequence>MPSTRRSLLASTLVGSAALAGCLSRVRSPSPSEPPAAGVDELPDPESHILGANGSWSSVGCNAGNTRVVADGEAPVEDVTERWQVETTQTTHHEPVVADGTVYLLESQRQLRALDTADGGELWTFEDARAPPLIRDGVAYVPTSSSIHALDAGTGEQGWEQTFDGSGSVTAPTTAGGDELICGVGETLVALESDTGEKLWRRELFGQVHDHAAFYRGYGIVVATEAGMLYVVGTDGTGYRRWQLPAAPMAPPSVDSNTIYVSCRDGMTYALTDDAGHADDIYWSADTGWTERGIAVADGFAFLTGRGTLSALETDTGSAHWEYDIGDWQHTAPAYGRETLFVGGDALYALDPSPGGVLSDGPAVRFRQEFGGRVGPGPVLDDGVLYVVAEVSEQEFVLLALE</sequence>
<evidence type="ECO:0000313" key="4">
    <source>
        <dbReference type="Proteomes" id="UP000011519"/>
    </source>
</evidence>
<proteinExistence type="predicted"/>
<dbReference type="RefSeq" id="WP_006652121.1">
    <property type="nucleotide sequence ID" value="NZ_AOIM01000013.1"/>
</dbReference>
<evidence type="ECO:0000259" key="2">
    <source>
        <dbReference type="Pfam" id="PF13360"/>
    </source>
</evidence>
<feature type="domain" description="Pyrrolo-quinoline quinone repeat" evidence="2">
    <location>
        <begin position="145"/>
        <end position="272"/>
    </location>
</feature>
<accession>M0A966</accession>
<dbReference type="PATRIC" id="fig|1227493.4.peg.838"/>
<dbReference type="InterPro" id="IPR011047">
    <property type="entry name" value="Quinoprotein_ADH-like_sf"/>
</dbReference>
<gene>
    <name evidence="3" type="ORF">C483_04369</name>
</gene>
<dbReference type="Gene3D" id="2.40.128.630">
    <property type="match status" value="2"/>
</dbReference>
<feature type="domain" description="Pyrrolo-quinoline quinone repeat" evidence="2">
    <location>
        <begin position="79"/>
        <end position="133"/>
    </location>
</feature>
<dbReference type="InterPro" id="IPR018391">
    <property type="entry name" value="PQQ_b-propeller_rpt"/>
</dbReference>
<evidence type="ECO:0000313" key="3">
    <source>
        <dbReference type="EMBL" id="ELY93883.1"/>
    </source>
</evidence>
<name>M0A966_9EURY</name>
<reference evidence="3 4" key="1">
    <citation type="journal article" date="2014" name="PLoS Genet.">
        <title>Phylogenetically driven sequencing of extremely halophilic archaea reveals strategies for static and dynamic osmo-response.</title>
        <authorList>
            <person name="Becker E.A."/>
            <person name="Seitzer P.M."/>
            <person name="Tritt A."/>
            <person name="Larsen D."/>
            <person name="Krusor M."/>
            <person name="Yao A.I."/>
            <person name="Wu D."/>
            <person name="Madern D."/>
            <person name="Eisen J.A."/>
            <person name="Darling A.E."/>
            <person name="Facciotti M.T."/>
        </authorList>
    </citation>
    <scope>NUCLEOTIDE SEQUENCE [LARGE SCALE GENOMIC DNA]</scope>
    <source>
        <strain evidence="3 4">JCM 10989</strain>
    </source>
</reference>
<protein>
    <submittedName>
        <fullName evidence="3">Pyrrolo-quinoline quinone</fullName>
    </submittedName>
</protein>
<organism evidence="3 4">
    <name type="scientific">Natrialba hulunbeirensis JCM 10989</name>
    <dbReference type="NCBI Taxonomy" id="1227493"/>
    <lineage>
        <taxon>Archaea</taxon>
        <taxon>Methanobacteriati</taxon>
        <taxon>Methanobacteriota</taxon>
        <taxon>Stenosarchaea group</taxon>
        <taxon>Halobacteria</taxon>
        <taxon>Halobacteriales</taxon>
        <taxon>Natrialbaceae</taxon>
        <taxon>Natrialba</taxon>
    </lineage>
</organism>
<dbReference type="Proteomes" id="UP000011519">
    <property type="component" value="Unassembled WGS sequence"/>
</dbReference>
<dbReference type="PANTHER" id="PTHR34512:SF30">
    <property type="entry name" value="OUTER MEMBRANE PROTEIN ASSEMBLY FACTOR BAMB"/>
    <property type="match status" value="1"/>
</dbReference>
<dbReference type="AlphaFoldDB" id="M0A966"/>
<feature type="domain" description="Pyrrolo-quinoline quinone repeat" evidence="2">
    <location>
        <begin position="307"/>
        <end position="390"/>
    </location>
</feature>
<dbReference type="PANTHER" id="PTHR34512">
    <property type="entry name" value="CELL SURFACE PROTEIN"/>
    <property type="match status" value="1"/>
</dbReference>
<dbReference type="EMBL" id="AOIM01000013">
    <property type="protein sequence ID" value="ELY93883.1"/>
    <property type="molecule type" value="Genomic_DNA"/>
</dbReference>
<dbReference type="Pfam" id="PF13360">
    <property type="entry name" value="PQQ_2"/>
    <property type="match status" value="3"/>
</dbReference>
<dbReference type="SUPFAM" id="SSF50998">
    <property type="entry name" value="Quinoprotein alcohol dehydrogenase-like"/>
    <property type="match status" value="2"/>
</dbReference>
<dbReference type="InterPro" id="IPR015943">
    <property type="entry name" value="WD40/YVTN_repeat-like_dom_sf"/>
</dbReference>
<dbReference type="SMART" id="SM00564">
    <property type="entry name" value="PQQ"/>
    <property type="match status" value="6"/>
</dbReference>
<dbReference type="OrthoDB" id="145878at2157"/>
<dbReference type="PROSITE" id="PS51257">
    <property type="entry name" value="PROKAR_LIPOPROTEIN"/>
    <property type="match status" value="1"/>
</dbReference>
<comment type="caution">
    <text evidence="3">The sequence shown here is derived from an EMBL/GenBank/DDBJ whole genome shotgun (WGS) entry which is preliminary data.</text>
</comment>
<keyword evidence="4" id="KW-1185">Reference proteome</keyword>
<feature type="region of interest" description="Disordered" evidence="1">
    <location>
        <begin position="25"/>
        <end position="56"/>
    </location>
</feature>
<dbReference type="STRING" id="1227493.C483_04369"/>
<evidence type="ECO:0000256" key="1">
    <source>
        <dbReference type="SAM" id="MobiDB-lite"/>
    </source>
</evidence>